<gene>
    <name evidence="2" type="ORF">ALC56_11646</name>
</gene>
<dbReference type="AlphaFoldDB" id="A0A151JTR6"/>
<sequence>MEVGDDRLNFLDVTVIRNNELIEFNWYHKPTFSGRYLNFWSQHPVSEDSKDDNLNRQGSFRKLVPGSNHGDSPLGMSAKMIDRSIVWQINKQRAIFSQEYNILSE</sequence>
<evidence type="ECO:0000313" key="3">
    <source>
        <dbReference type="Proteomes" id="UP000078541"/>
    </source>
</evidence>
<dbReference type="STRING" id="34720.A0A151JTR6"/>
<organism evidence="2 3">
    <name type="scientific">Trachymyrmex septentrionalis</name>
    <dbReference type="NCBI Taxonomy" id="34720"/>
    <lineage>
        <taxon>Eukaryota</taxon>
        <taxon>Metazoa</taxon>
        <taxon>Ecdysozoa</taxon>
        <taxon>Arthropoda</taxon>
        <taxon>Hexapoda</taxon>
        <taxon>Insecta</taxon>
        <taxon>Pterygota</taxon>
        <taxon>Neoptera</taxon>
        <taxon>Endopterygota</taxon>
        <taxon>Hymenoptera</taxon>
        <taxon>Apocrita</taxon>
        <taxon>Aculeata</taxon>
        <taxon>Formicoidea</taxon>
        <taxon>Formicidae</taxon>
        <taxon>Myrmicinae</taxon>
        <taxon>Trachymyrmex</taxon>
    </lineage>
</organism>
<evidence type="ECO:0000256" key="1">
    <source>
        <dbReference type="SAM" id="MobiDB-lite"/>
    </source>
</evidence>
<keyword evidence="3" id="KW-1185">Reference proteome</keyword>
<proteinExistence type="predicted"/>
<protein>
    <submittedName>
        <fullName evidence="2">Uncharacterized protein</fullName>
    </submittedName>
</protein>
<reference evidence="2 3" key="1">
    <citation type="submission" date="2016-03" db="EMBL/GenBank/DDBJ databases">
        <title>Trachymyrmex septentrionalis WGS genome.</title>
        <authorList>
            <person name="Nygaard S."/>
            <person name="Hu H."/>
            <person name="Boomsma J."/>
            <person name="Zhang G."/>
        </authorList>
    </citation>
    <scope>NUCLEOTIDE SEQUENCE [LARGE SCALE GENOMIC DNA]</scope>
    <source>
        <strain evidence="2">Tsep2-gDNA-1</strain>
        <tissue evidence="2">Whole body</tissue>
    </source>
</reference>
<evidence type="ECO:0000313" key="2">
    <source>
        <dbReference type="EMBL" id="KYN34033.1"/>
    </source>
</evidence>
<name>A0A151JTR6_9HYME</name>
<accession>A0A151JTR6</accession>
<feature type="region of interest" description="Disordered" evidence="1">
    <location>
        <begin position="46"/>
        <end position="71"/>
    </location>
</feature>
<dbReference type="Proteomes" id="UP000078541">
    <property type="component" value="Unassembled WGS sequence"/>
</dbReference>
<dbReference type="EMBL" id="KQ981871">
    <property type="protein sequence ID" value="KYN34033.1"/>
    <property type="molecule type" value="Genomic_DNA"/>
</dbReference>